<dbReference type="Proteomes" id="UP000675379">
    <property type="component" value="Unassembled WGS sequence"/>
</dbReference>
<accession>A0A941CPZ0</accession>
<reference evidence="2" key="1">
    <citation type="submission" date="2021-04" db="EMBL/GenBank/DDBJ databases">
        <title>Proteiniclasticum sedimins sp. nov., an obligate anaerobic bacterium isolated from anaerobic sludge.</title>
        <authorList>
            <person name="Liu J."/>
        </authorList>
    </citation>
    <scope>NUCLEOTIDE SEQUENCE</scope>
    <source>
        <strain evidence="2">BAD-10</strain>
    </source>
</reference>
<gene>
    <name evidence="2" type="ORF">KCG48_10445</name>
</gene>
<name>A0A941CPZ0_9CLOT</name>
<feature type="domain" description="Phage tail tube protein N-terminal" evidence="1">
    <location>
        <begin position="32"/>
        <end position="161"/>
    </location>
</feature>
<evidence type="ECO:0000313" key="3">
    <source>
        <dbReference type="Proteomes" id="UP000675379"/>
    </source>
</evidence>
<protein>
    <submittedName>
        <fullName evidence="2">Phage tail protein</fullName>
    </submittedName>
</protein>
<dbReference type="Pfam" id="PF06488">
    <property type="entry name" value="L_lac_phage_MSP"/>
    <property type="match status" value="1"/>
</dbReference>
<dbReference type="EMBL" id="JAGSCS010000014">
    <property type="protein sequence ID" value="MBR0576751.1"/>
    <property type="molecule type" value="Genomic_DNA"/>
</dbReference>
<evidence type="ECO:0000259" key="1">
    <source>
        <dbReference type="Pfam" id="PF06488"/>
    </source>
</evidence>
<dbReference type="InterPro" id="IPR006490">
    <property type="entry name" value="Maj_tail_phi13"/>
</dbReference>
<dbReference type="InterPro" id="IPR046764">
    <property type="entry name" value="L_lac_phage_MSP_N"/>
</dbReference>
<dbReference type="AlphaFoldDB" id="A0A941CPZ0"/>
<organism evidence="2 3">
    <name type="scientific">Proteiniclasticum sediminis</name>
    <dbReference type="NCBI Taxonomy" id="2804028"/>
    <lineage>
        <taxon>Bacteria</taxon>
        <taxon>Bacillati</taxon>
        <taxon>Bacillota</taxon>
        <taxon>Clostridia</taxon>
        <taxon>Eubacteriales</taxon>
        <taxon>Clostridiaceae</taxon>
        <taxon>Proteiniclasticum</taxon>
    </lineage>
</organism>
<dbReference type="NCBIfam" id="TIGR01603">
    <property type="entry name" value="maj_tail_phi13"/>
    <property type="match status" value="1"/>
</dbReference>
<evidence type="ECO:0000313" key="2">
    <source>
        <dbReference type="EMBL" id="MBR0576751.1"/>
    </source>
</evidence>
<proteinExistence type="predicted"/>
<keyword evidence="3" id="KW-1185">Reference proteome</keyword>
<comment type="caution">
    <text evidence="2">The sequence shown here is derived from an EMBL/GenBank/DDBJ whole genome shotgun (WGS) entry which is preliminary data.</text>
</comment>
<sequence length="203" mass="22213">MAKDEYEDATLAIDITEATTGVTHGTPIDTETISFATPKPVPGTVSLNIEPEGEEFNFYADNGPYYSVTTNNGYTGEMEIAIMPDEQLIDLLGNEVDNNGMLVEVADGKQKAFALLIQVDGNVKNRRTVYYNCKVSRPSTENTTTEEGIEVATETYPLVIQPIELNGKKITKGRVELLNTPSAGNTAMYNNFFTVVQLPVFGE</sequence>